<reference evidence="1 2" key="1">
    <citation type="submission" date="2017-10" db="EMBL/GenBank/DDBJ databases">
        <title>Sequencing the genomes of 1000 actinobacteria strains.</title>
        <authorList>
            <person name="Klenk H.-P."/>
        </authorList>
    </citation>
    <scope>NUCLEOTIDE SEQUENCE [LARGE SCALE GENOMIC DNA]</scope>
    <source>
        <strain evidence="1 2">DSM 46092</strain>
    </source>
</reference>
<dbReference type="InterPro" id="IPR009078">
    <property type="entry name" value="Ferritin-like_SF"/>
</dbReference>
<evidence type="ECO:0000313" key="1">
    <source>
        <dbReference type="EMBL" id="PFG46369.1"/>
    </source>
</evidence>
<keyword evidence="2" id="KW-1185">Reference proteome</keyword>
<dbReference type="AlphaFoldDB" id="A0A2A9F7K0"/>
<dbReference type="SUPFAM" id="SSF47240">
    <property type="entry name" value="Ferritin-like"/>
    <property type="match status" value="1"/>
</dbReference>
<dbReference type="Proteomes" id="UP000243542">
    <property type="component" value="Unassembled WGS sequence"/>
</dbReference>
<sequence length="237" mass="26326">MPLVDWRAEFEAEARRRRTRPEPEWSGGARLDPVVVRSVERFQVGESGDGENLIADAGRHRVAVGLFLEEERNHARLLANPLATAGVGTIAGHWSDTLFVRARRALGVRLELMVLLIAELVALGYHRALRDGSGDRLATDVAARILADKERHVPFHVDRFRELGIRRVVRPAWRVPTAAALAIVLFGHGRALRTLGVPRIAFTAQTWALFEQVLVDLRRGPAPVPGPRLRARPRGLA</sequence>
<gene>
    <name evidence="1" type="ORF">ATK36_1342</name>
</gene>
<comment type="caution">
    <text evidence="1">The sequence shown here is derived from an EMBL/GenBank/DDBJ whole genome shotgun (WGS) entry which is preliminary data.</text>
</comment>
<name>A0A2A9F7K0_9PSEU</name>
<protein>
    <recommendedName>
        <fullName evidence="3">Ferritin-like domain-containing protein</fullName>
    </recommendedName>
</protein>
<proteinExistence type="predicted"/>
<organism evidence="1 2">
    <name type="scientific">Amycolatopsis sulphurea</name>
    <dbReference type="NCBI Taxonomy" id="76022"/>
    <lineage>
        <taxon>Bacteria</taxon>
        <taxon>Bacillati</taxon>
        <taxon>Actinomycetota</taxon>
        <taxon>Actinomycetes</taxon>
        <taxon>Pseudonocardiales</taxon>
        <taxon>Pseudonocardiaceae</taxon>
        <taxon>Amycolatopsis</taxon>
    </lineage>
</organism>
<dbReference type="EMBL" id="PDJK01000002">
    <property type="protein sequence ID" value="PFG46369.1"/>
    <property type="molecule type" value="Genomic_DNA"/>
</dbReference>
<evidence type="ECO:0000313" key="2">
    <source>
        <dbReference type="Proteomes" id="UP000243542"/>
    </source>
</evidence>
<evidence type="ECO:0008006" key="3">
    <source>
        <dbReference type="Google" id="ProtNLM"/>
    </source>
</evidence>
<dbReference type="RefSeq" id="WP_098514689.1">
    <property type="nucleotide sequence ID" value="NZ_JBIAKZ010000008.1"/>
</dbReference>
<accession>A0A2A9F7K0</accession>